<evidence type="ECO:0000313" key="2">
    <source>
        <dbReference type="EMBL" id="OGF30416.1"/>
    </source>
</evidence>
<reference evidence="2 3" key="1">
    <citation type="journal article" date="2016" name="Nat. Commun.">
        <title>Thousands of microbial genomes shed light on interconnected biogeochemical processes in an aquifer system.</title>
        <authorList>
            <person name="Anantharaman K."/>
            <person name="Brown C.T."/>
            <person name="Hug L.A."/>
            <person name="Sharon I."/>
            <person name="Castelle C.J."/>
            <person name="Probst A.J."/>
            <person name="Thomas B.C."/>
            <person name="Singh A."/>
            <person name="Wilkins M.J."/>
            <person name="Karaoz U."/>
            <person name="Brodie E.L."/>
            <person name="Williams K.H."/>
            <person name="Hubbard S.S."/>
            <person name="Banfield J.F."/>
        </authorList>
    </citation>
    <scope>NUCLEOTIDE SEQUENCE [LARGE SCALE GENOMIC DNA]</scope>
</reference>
<dbReference type="InterPro" id="IPR043718">
    <property type="entry name" value="DUF5659"/>
</dbReference>
<organism evidence="2 3">
    <name type="scientific">Candidatus Falkowbacteria bacterium RIFCSPLOWO2_12_FULL_45_13</name>
    <dbReference type="NCBI Taxonomy" id="1797991"/>
    <lineage>
        <taxon>Bacteria</taxon>
        <taxon>Candidatus Falkowiibacteriota</taxon>
    </lineage>
</organism>
<dbReference type="AlphaFoldDB" id="A0A1F5SV83"/>
<dbReference type="Pfam" id="PF18903">
    <property type="entry name" value="DUF5659"/>
    <property type="match status" value="1"/>
</dbReference>
<protein>
    <recommendedName>
        <fullName evidence="1">DUF5659 domain-containing protein</fullName>
    </recommendedName>
</protein>
<evidence type="ECO:0000259" key="1">
    <source>
        <dbReference type="Pfam" id="PF18903"/>
    </source>
</evidence>
<comment type="caution">
    <text evidence="2">The sequence shown here is derived from an EMBL/GenBank/DDBJ whole genome shotgun (WGS) entry which is preliminary data.</text>
</comment>
<accession>A0A1F5SV83</accession>
<sequence length="79" mass="9282">MNKELYYKTSDLALCAALCCNGYAVNNIDKKNPKRAIFWIKNNNNLDKIIKSYWSRELTVEPMAFFNILKELKARIYNS</sequence>
<gene>
    <name evidence="2" type="ORF">A3H09_02095</name>
</gene>
<name>A0A1F5SV83_9BACT</name>
<dbReference type="Proteomes" id="UP000176915">
    <property type="component" value="Unassembled WGS sequence"/>
</dbReference>
<proteinExistence type="predicted"/>
<feature type="domain" description="DUF5659" evidence="1">
    <location>
        <begin position="6"/>
        <end position="77"/>
    </location>
</feature>
<dbReference type="EMBL" id="MFFY01000052">
    <property type="protein sequence ID" value="OGF30416.1"/>
    <property type="molecule type" value="Genomic_DNA"/>
</dbReference>
<evidence type="ECO:0000313" key="3">
    <source>
        <dbReference type="Proteomes" id="UP000176915"/>
    </source>
</evidence>